<name>A0AA86PEV1_9EUKA</name>
<dbReference type="Proteomes" id="UP001642409">
    <property type="component" value="Unassembled WGS sequence"/>
</dbReference>
<dbReference type="AlphaFoldDB" id="A0AA86PEV1"/>
<organism evidence="2">
    <name type="scientific">Hexamita inflata</name>
    <dbReference type="NCBI Taxonomy" id="28002"/>
    <lineage>
        <taxon>Eukaryota</taxon>
        <taxon>Metamonada</taxon>
        <taxon>Diplomonadida</taxon>
        <taxon>Hexamitidae</taxon>
        <taxon>Hexamitinae</taxon>
        <taxon>Hexamita</taxon>
    </lineage>
</organism>
<protein>
    <submittedName>
        <fullName evidence="3">Hypothetical_protein</fullName>
    </submittedName>
</protein>
<reference evidence="3 4" key="2">
    <citation type="submission" date="2024-07" db="EMBL/GenBank/DDBJ databases">
        <authorList>
            <person name="Akdeniz Z."/>
        </authorList>
    </citation>
    <scope>NUCLEOTIDE SEQUENCE [LARGE SCALE GENOMIC DNA]</scope>
</reference>
<feature type="compositionally biased region" description="Basic and acidic residues" evidence="1">
    <location>
        <begin position="53"/>
        <end position="62"/>
    </location>
</feature>
<evidence type="ECO:0000256" key="1">
    <source>
        <dbReference type="SAM" id="MobiDB-lite"/>
    </source>
</evidence>
<evidence type="ECO:0000313" key="3">
    <source>
        <dbReference type="EMBL" id="CAL6014694.1"/>
    </source>
</evidence>
<sequence length="106" mass="12707">MQEQIKLKHISRNLYKPTQFSKSYQTLVPYKCRDQNLASELLRMEIVEEHFRKSEKSLKDAQKQQQTKRTAKSTKTLIPKQKSNLCLFEIVQISENDMKPIWRHQD</sequence>
<reference evidence="2" key="1">
    <citation type="submission" date="2023-06" db="EMBL/GenBank/DDBJ databases">
        <authorList>
            <person name="Kurt Z."/>
        </authorList>
    </citation>
    <scope>NUCLEOTIDE SEQUENCE</scope>
</reference>
<keyword evidence="4" id="KW-1185">Reference proteome</keyword>
<evidence type="ECO:0000313" key="4">
    <source>
        <dbReference type="Proteomes" id="UP001642409"/>
    </source>
</evidence>
<feature type="region of interest" description="Disordered" evidence="1">
    <location>
        <begin position="53"/>
        <end position="76"/>
    </location>
</feature>
<evidence type="ECO:0000313" key="2">
    <source>
        <dbReference type="EMBL" id="CAI9937980.1"/>
    </source>
</evidence>
<comment type="caution">
    <text evidence="2">The sequence shown here is derived from an EMBL/GenBank/DDBJ whole genome shotgun (WGS) entry which is preliminary data.</text>
</comment>
<dbReference type="EMBL" id="CATOUU010000653">
    <property type="protein sequence ID" value="CAI9937980.1"/>
    <property type="molecule type" value="Genomic_DNA"/>
</dbReference>
<dbReference type="EMBL" id="CAXDID020000071">
    <property type="protein sequence ID" value="CAL6014694.1"/>
    <property type="molecule type" value="Genomic_DNA"/>
</dbReference>
<feature type="compositionally biased region" description="Low complexity" evidence="1">
    <location>
        <begin position="63"/>
        <end position="76"/>
    </location>
</feature>
<gene>
    <name evidence="3" type="ORF">HINF_LOCUS24391</name>
    <name evidence="2" type="ORF">HINF_LOCUS25625</name>
</gene>
<accession>A0AA86PEV1</accession>
<proteinExistence type="predicted"/>